<gene>
    <name evidence="2" type="ORF">GPUH_LOCUS19275</name>
</gene>
<proteinExistence type="predicted"/>
<dbReference type="AlphaFoldDB" id="A0A183EE83"/>
<evidence type="ECO:0000313" key="3">
    <source>
        <dbReference type="Proteomes" id="UP000271098"/>
    </source>
</evidence>
<keyword evidence="3" id="KW-1185">Reference proteome</keyword>
<protein>
    <submittedName>
        <fullName evidence="4">DUF4817 domain-containing protein</fullName>
    </submittedName>
</protein>
<dbReference type="OrthoDB" id="6373236at2759"/>
<evidence type="ECO:0000313" key="4">
    <source>
        <dbReference type="WBParaSite" id="GPUH_0001929901-mRNA-1"/>
    </source>
</evidence>
<sequence>MDKANFLICIHASGAVEKPQCGGRIRLNGCMELCKWKSSEIAKTLKKFRATYKIIQKKHGEKTRIYQSNKVPQFYRTTYYPSCERRKLFMTPPVFTKKVDETVDVVAYHTRSRETAAAAPIMPVRFRISLYICPYILAAHPEPEQESNFGNLSDNFLKTRGFSYSRKPPEFENGELLRLENVKRKSGNHYHVRHNDEQSKNFRDQVAYGSEDA</sequence>
<accession>A0A183EE83</accession>
<dbReference type="WBParaSite" id="GPUH_0001929901-mRNA-1">
    <property type="protein sequence ID" value="GPUH_0001929901-mRNA-1"/>
    <property type="gene ID" value="GPUH_0001929901"/>
</dbReference>
<evidence type="ECO:0000256" key="1">
    <source>
        <dbReference type="SAM" id="MobiDB-lite"/>
    </source>
</evidence>
<reference evidence="4" key="1">
    <citation type="submission" date="2016-06" db="UniProtKB">
        <authorList>
            <consortium name="WormBaseParasite"/>
        </authorList>
    </citation>
    <scope>IDENTIFICATION</scope>
</reference>
<dbReference type="Proteomes" id="UP000271098">
    <property type="component" value="Unassembled WGS sequence"/>
</dbReference>
<name>A0A183EE83_9BILA</name>
<feature type="region of interest" description="Disordered" evidence="1">
    <location>
        <begin position="189"/>
        <end position="213"/>
    </location>
</feature>
<organism evidence="4">
    <name type="scientific">Gongylonema pulchrum</name>
    <dbReference type="NCBI Taxonomy" id="637853"/>
    <lineage>
        <taxon>Eukaryota</taxon>
        <taxon>Metazoa</taxon>
        <taxon>Ecdysozoa</taxon>
        <taxon>Nematoda</taxon>
        <taxon>Chromadorea</taxon>
        <taxon>Rhabditida</taxon>
        <taxon>Spirurina</taxon>
        <taxon>Spiruromorpha</taxon>
        <taxon>Spiruroidea</taxon>
        <taxon>Gongylonematidae</taxon>
        <taxon>Gongylonema</taxon>
    </lineage>
</organism>
<evidence type="ECO:0000313" key="2">
    <source>
        <dbReference type="EMBL" id="VDN33507.1"/>
    </source>
</evidence>
<reference evidence="2 3" key="2">
    <citation type="submission" date="2018-11" db="EMBL/GenBank/DDBJ databases">
        <authorList>
            <consortium name="Pathogen Informatics"/>
        </authorList>
    </citation>
    <scope>NUCLEOTIDE SEQUENCE [LARGE SCALE GENOMIC DNA]</scope>
</reference>
<feature type="compositionally biased region" description="Basic and acidic residues" evidence="1">
    <location>
        <begin position="193"/>
        <end position="203"/>
    </location>
</feature>
<dbReference type="EMBL" id="UYRT01088234">
    <property type="protein sequence ID" value="VDN33507.1"/>
    <property type="molecule type" value="Genomic_DNA"/>
</dbReference>